<dbReference type="AlphaFoldDB" id="A0A1I1YJP5"/>
<reference evidence="2" key="1">
    <citation type="submission" date="2016-10" db="EMBL/GenBank/DDBJ databases">
        <authorList>
            <person name="Varghese N."/>
            <person name="Submissions S."/>
        </authorList>
    </citation>
    <scope>NUCLEOTIDE SEQUENCE [LARGE SCALE GENOMIC DNA]</scope>
    <source>
        <strain evidence="2">CGMCC 1.10223</strain>
    </source>
</reference>
<proteinExistence type="predicted"/>
<keyword evidence="2" id="KW-1185">Reference proteome</keyword>
<dbReference type="Proteomes" id="UP000183410">
    <property type="component" value="Unassembled WGS sequence"/>
</dbReference>
<gene>
    <name evidence="1" type="ORF">SAMN04487969_101584</name>
</gene>
<name>A0A1I1YJP5_9BACL</name>
<evidence type="ECO:0008006" key="3">
    <source>
        <dbReference type="Google" id="ProtNLM"/>
    </source>
</evidence>
<protein>
    <recommendedName>
        <fullName evidence="3">DUF4440 domain-containing protein</fullName>
    </recommendedName>
</protein>
<dbReference type="EMBL" id="FONN01000001">
    <property type="protein sequence ID" value="SFE19619.1"/>
    <property type="molecule type" value="Genomic_DNA"/>
</dbReference>
<organism evidence="1 2">
    <name type="scientific">Paenibacillus algorifonticola</name>
    <dbReference type="NCBI Taxonomy" id="684063"/>
    <lineage>
        <taxon>Bacteria</taxon>
        <taxon>Bacillati</taxon>
        <taxon>Bacillota</taxon>
        <taxon>Bacilli</taxon>
        <taxon>Bacillales</taxon>
        <taxon>Paenibacillaceae</taxon>
        <taxon>Paenibacillus</taxon>
    </lineage>
</organism>
<sequence>MKMINKNVTDRMKDYFTASIQLDVRMFEGIYASEFESVRTDLKGQLILISREQLLHKVLQLKEQKLSLPGLNKIELLGISEYGDICSLLYRMVKGEEQAIHHYVWQQTDNQYFMVRQFTVEQDLTYLL</sequence>
<accession>A0A1I1YJP5</accession>
<evidence type="ECO:0000313" key="2">
    <source>
        <dbReference type="Proteomes" id="UP000183410"/>
    </source>
</evidence>
<evidence type="ECO:0000313" key="1">
    <source>
        <dbReference type="EMBL" id="SFE19619.1"/>
    </source>
</evidence>